<dbReference type="AlphaFoldDB" id="A0A9W7SN68"/>
<evidence type="ECO:0000313" key="6">
    <source>
        <dbReference type="Proteomes" id="UP001138500"/>
    </source>
</evidence>
<evidence type="ECO:0000256" key="4">
    <source>
        <dbReference type="ARBA" id="ARBA00023453"/>
    </source>
</evidence>
<dbReference type="GO" id="GO:0032259">
    <property type="term" value="P:methylation"/>
    <property type="evidence" value="ECO:0007669"/>
    <property type="project" value="UniProtKB-KW"/>
</dbReference>
<name>A0A9W7SN68_9PEZI</name>
<comment type="similarity">
    <text evidence="4">Belongs to the class I-like SAM-binding methyltransferase superfamily. Cation-dependent O-methyltransferase family.</text>
</comment>
<protein>
    <submittedName>
        <fullName evidence="5">S-adenosyl-L-methionine-dependent methyltransferase</fullName>
    </submittedName>
</protein>
<comment type="caution">
    <text evidence="5">The sequence shown here is derived from an EMBL/GenBank/DDBJ whole genome shotgun (WGS) entry which is preliminary data.</text>
</comment>
<keyword evidence="2" id="KW-0808">Transferase</keyword>
<proteinExistence type="inferred from homology"/>
<dbReference type="GO" id="GO:0008171">
    <property type="term" value="F:O-methyltransferase activity"/>
    <property type="evidence" value="ECO:0007669"/>
    <property type="project" value="InterPro"/>
</dbReference>
<evidence type="ECO:0000256" key="3">
    <source>
        <dbReference type="ARBA" id="ARBA00022691"/>
    </source>
</evidence>
<dbReference type="OrthoDB" id="10251242at2759"/>
<evidence type="ECO:0000313" key="5">
    <source>
        <dbReference type="EMBL" id="KAH9825558.1"/>
    </source>
</evidence>
<accession>A0A9W7SN68</accession>
<reference evidence="5 6" key="1">
    <citation type="journal article" date="2018" name="IMA Fungus">
        <title>IMA Genome-F 10: Nine draft genome sequences of Claviceps purpurea s.lat., including C. arundinis, C. humidiphila, and C. cf. spartinae, pseudomolecules for the pitch canker pathogen Fusarium circinatum, draft genome of Davidsoniella eucalypti, Grosmannia galeiformis, Quambalaria eucalypti, and Teratosphaeria destructans.</title>
        <authorList>
            <person name="Wingfield B.D."/>
            <person name="Liu M."/>
            <person name="Nguyen H.D."/>
            <person name="Lane F.A."/>
            <person name="Morgan S.W."/>
            <person name="De Vos L."/>
            <person name="Wilken P.M."/>
            <person name="Duong T.A."/>
            <person name="Aylward J."/>
            <person name="Coetzee M.P."/>
            <person name="Dadej K."/>
            <person name="De Beer Z.W."/>
            <person name="Findlay W."/>
            <person name="Havenga M."/>
            <person name="Kolarik M."/>
            <person name="Menzies J.G."/>
            <person name="Naidoo K."/>
            <person name="Pochopski O."/>
            <person name="Shoukouhi P."/>
            <person name="Santana Q.C."/>
            <person name="Seifert K.A."/>
            <person name="Soal N."/>
            <person name="Steenkamp E.T."/>
            <person name="Tatham C.T."/>
            <person name="van der Nest M.A."/>
            <person name="Wingfield M.J."/>
        </authorList>
    </citation>
    <scope>NUCLEOTIDE SEQUENCE [LARGE SCALE GENOMIC DNA]</scope>
    <source>
        <strain evidence="5">CMW44962</strain>
    </source>
</reference>
<evidence type="ECO:0000256" key="1">
    <source>
        <dbReference type="ARBA" id="ARBA00022603"/>
    </source>
</evidence>
<keyword evidence="6" id="KW-1185">Reference proteome</keyword>
<sequence>MSRSSTAGQGLQNVDFRLGAALETLLKLLEDVKVFDIVFIDADWENQGQYFDWASDAEGTPEVEEWSLVATVKKAVEAEVVVDATLIPTLSTHKAASDHLVDGFVFAIKK</sequence>
<dbReference type="InterPro" id="IPR029063">
    <property type="entry name" value="SAM-dependent_MTases_sf"/>
</dbReference>
<organism evidence="5 6">
    <name type="scientific">Teratosphaeria destructans</name>
    <dbReference type="NCBI Taxonomy" id="418781"/>
    <lineage>
        <taxon>Eukaryota</taxon>
        <taxon>Fungi</taxon>
        <taxon>Dikarya</taxon>
        <taxon>Ascomycota</taxon>
        <taxon>Pezizomycotina</taxon>
        <taxon>Dothideomycetes</taxon>
        <taxon>Dothideomycetidae</taxon>
        <taxon>Mycosphaerellales</taxon>
        <taxon>Teratosphaeriaceae</taxon>
        <taxon>Teratosphaeria</taxon>
    </lineage>
</organism>
<keyword evidence="3" id="KW-0949">S-adenosyl-L-methionine</keyword>
<dbReference type="InterPro" id="IPR002935">
    <property type="entry name" value="SAM_O-MeTrfase"/>
</dbReference>
<reference evidence="5 6" key="2">
    <citation type="journal article" date="2021" name="Curr. Genet.">
        <title>Genetic response to nitrogen starvation in the aggressive Eucalyptus foliar pathogen Teratosphaeria destructans.</title>
        <authorList>
            <person name="Havenga M."/>
            <person name="Wingfield B.D."/>
            <person name="Wingfield M.J."/>
            <person name="Dreyer L.L."/>
            <person name="Roets F."/>
            <person name="Aylward J."/>
        </authorList>
    </citation>
    <scope>NUCLEOTIDE SEQUENCE [LARGE SCALE GENOMIC DNA]</scope>
    <source>
        <strain evidence="5">CMW44962</strain>
    </source>
</reference>
<dbReference type="EMBL" id="RIBY02002101">
    <property type="protein sequence ID" value="KAH9825558.1"/>
    <property type="molecule type" value="Genomic_DNA"/>
</dbReference>
<dbReference type="Proteomes" id="UP001138500">
    <property type="component" value="Unassembled WGS sequence"/>
</dbReference>
<dbReference type="Pfam" id="PF01596">
    <property type="entry name" value="Methyltransf_3"/>
    <property type="match status" value="1"/>
</dbReference>
<gene>
    <name evidence="5" type="ORF">Tdes44962_MAKER04126</name>
</gene>
<dbReference type="Gene3D" id="3.40.50.150">
    <property type="entry name" value="Vaccinia Virus protein VP39"/>
    <property type="match status" value="1"/>
</dbReference>
<keyword evidence="1 5" id="KW-0489">Methyltransferase</keyword>
<evidence type="ECO:0000256" key="2">
    <source>
        <dbReference type="ARBA" id="ARBA00022679"/>
    </source>
</evidence>